<dbReference type="InterPro" id="IPR036249">
    <property type="entry name" value="Thioredoxin-like_sf"/>
</dbReference>
<reference evidence="4 5" key="1">
    <citation type="journal article" date="2021" name="Elife">
        <title>Chloroplast acquisition without the gene transfer in kleptoplastic sea slugs, Plakobranchus ocellatus.</title>
        <authorList>
            <person name="Maeda T."/>
            <person name="Takahashi S."/>
            <person name="Yoshida T."/>
            <person name="Shimamura S."/>
            <person name="Takaki Y."/>
            <person name="Nagai Y."/>
            <person name="Toyoda A."/>
            <person name="Suzuki Y."/>
            <person name="Arimoto A."/>
            <person name="Ishii H."/>
            <person name="Satoh N."/>
            <person name="Nishiyama T."/>
            <person name="Hasebe M."/>
            <person name="Maruyama T."/>
            <person name="Minagawa J."/>
            <person name="Obokata J."/>
            <person name="Shigenobu S."/>
        </authorList>
    </citation>
    <scope>NUCLEOTIDE SEQUENCE [LARGE SCALE GENOMIC DNA]</scope>
</reference>
<evidence type="ECO:0000313" key="5">
    <source>
        <dbReference type="Proteomes" id="UP000762676"/>
    </source>
</evidence>
<feature type="domain" description="GST N-terminal" evidence="2">
    <location>
        <begin position="1"/>
        <end position="29"/>
    </location>
</feature>
<dbReference type="GO" id="GO:0004364">
    <property type="term" value="F:glutathione transferase activity"/>
    <property type="evidence" value="ECO:0007669"/>
    <property type="project" value="TreeGrafter"/>
</dbReference>
<sequence length="188" mass="21408">MPILEVDGQMMAQTTAICNYLAREFGLYGKTSMESFQIDQVVCLVNDFIAATVKIMHEKDEAKKAELTKTYKEQECPKYLGFLENLLKKNETGYFVGSEATLADIFVYDVLWALHARDSCVLDNFSLLKEHKDKIGSLPQIKAYKKKDNNKDKEEKDDDNDDDDDDDDDDDEAFISHKNTNTTVVLVA</sequence>
<dbReference type="SFLD" id="SFLDS00019">
    <property type="entry name" value="Glutathione_Transferase_(cytos"/>
    <property type="match status" value="1"/>
</dbReference>
<name>A0AAV4I9X5_9GAST</name>
<dbReference type="PANTHER" id="PTHR11571:SF150">
    <property type="entry name" value="GLUTATHIONE S-TRANSFERASE"/>
    <property type="match status" value="1"/>
</dbReference>
<feature type="compositionally biased region" description="Acidic residues" evidence="1">
    <location>
        <begin position="155"/>
        <end position="173"/>
    </location>
</feature>
<organism evidence="4 5">
    <name type="scientific">Elysia marginata</name>
    <dbReference type="NCBI Taxonomy" id="1093978"/>
    <lineage>
        <taxon>Eukaryota</taxon>
        <taxon>Metazoa</taxon>
        <taxon>Spiralia</taxon>
        <taxon>Lophotrochozoa</taxon>
        <taxon>Mollusca</taxon>
        <taxon>Gastropoda</taxon>
        <taxon>Heterobranchia</taxon>
        <taxon>Euthyneura</taxon>
        <taxon>Panpulmonata</taxon>
        <taxon>Sacoglossa</taxon>
        <taxon>Placobranchoidea</taxon>
        <taxon>Plakobranchidae</taxon>
        <taxon>Elysia</taxon>
    </lineage>
</organism>
<dbReference type="Gene3D" id="1.20.1050.10">
    <property type="match status" value="1"/>
</dbReference>
<dbReference type="Gene3D" id="3.40.30.10">
    <property type="entry name" value="Glutaredoxin"/>
    <property type="match status" value="1"/>
</dbReference>
<dbReference type="Proteomes" id="UP000762676">
    <property type="component" value="Unassembled WGS sequence"/>
</dbReference>
<proteinExistence type="predicted"/>
<keyword evidence="5" id="KW-1185">Reference proteome</keyword>
<evidence type="ECO:0000259" key="2">
    <source>
        <dbReference type="PROSITE" id="PS50404"/>
    </source>
</evidence>
<dbReference type="Pfam" id="PF14497">
    <property type="entry name" value="GST_C_3"/>
    <property type="match status" value="1"/>
</dbReference>
<dbReference type="InterPro" id="IPR050213">
    <property type="entry name" value="GST_superfamily"/>
</dbReference>
<dbReference type="PANTHER" id="PTHR11571">
    <property type="entry name" value="GLUTATHIONE S-TRANSFERASE"/>
    <property type="match status" value="1"/>
</dbReference>
<dbReference type="EMBL" id="BMAT01013182">
    <property type="protein sequence ID" value="GFS07229.1"/>
    <property type="molecule type" value="Genomic_DNA"/>
</dbReference>
<dbReference type="SUPFAM" id="SSF52833">
    <property type="entry name" value="Thioredoxin-like"/>
    <property type="match status" value="1"/>
</dbReference>
<comment type="caution">
    <text evidence="4">The sequence shown here is derived from an EMBL/GenBank/DDBJ whole genome shotgun (WGS) entry which is preliminary data.</text>
</comment>
<dbReference type="CDD" id="cd03192">
    <property type="entry name" value="GST_C_Sigma_like"/>
    <property type="match status" value="1"/>
</dbReference>
<dbReference type="SUPFAM" id="SSF47616">
    <property type="entry name" value="GST C-terminal domain-like"/>
    <property type="match status" value="1"/>
</dbReference>
<dbReference type="FunFam" id="1.20.1050.10:FF:000030">
    <property type="entry name" value="Glutathione S-transferase S1"/>
    <property type="match status" value="1"/>
</dbReference>
<dbReference type="InterPro" id="IPR040079">
    <property type="entry name" value="Glutathione_S-Trfase"/>
</dbReference>
<dbReference type="PROSITE" id="PS50405">
    <property type="entry name" value="GST_CTER"/>
    <property type="match status" value="1"/>
</dbReference>
<evidence type="ECO:0000313" key="4">
    <source>
        <dbReference type="EMBL" id="GFS07229.1"/>
    </source>
</evidence>
<dbReference type="InterPro" id="IPR004046">
    <property type="entry name" value="GST_C"/>
</dbReference>
<dbReference type="GO" id="GO:0006749">
    <property type="term" value="P:glutathione metabolic process"/>
    <property type="evidence" value="ECO:0007669"/>
    <property type="project" value="TreeGrafter"/>
</dbReference>
<dbReference type="PROSITE" id="PS50404">
    <property type="entry name" value="GST_NTER"/>
    <property type="match status" value="1"/>
</dbReference>
<evidence type="ECO:0000256" key="1">
    <source>
        <dbReference type="SAM" id="MobiDB-lite"/>
    </source>
</evidence>
<gene>
    <name evidence="4" type="ORF">ElyMa_006565200</name>
</gene>
<protein>
    <submittedName>
        <fullName evidence="4">Glutathione S-transferase</fullName>
    </submittedName>
</protein>
<dbReference type="InterPro" id="IPR010987">
    <property type="entry name" value="Glutathione-S-Trfase_C-like"/>
</dbReference>
<dbReference type="AlphaFoldDB" id="A0AAV4I9X5"/>
<evidence type="ECO:0000259" key="3">
    <source>
        <dbReference type="PROSITE" id="PS50405"/>
    </source>
</evidence>
<dbReference type="InterPro" id="IPR004045">
    <property type="entry name" value="Glutathione_S-Trfase_N"/>
</dbReference>
<feature type="region of interest" description="Disordered" evidence="1">
    <location>
        <begin position="146"/>
        <end position="182"/>
    </location>
</feature>
<dbReference type="InterPro" id="IPR036282">
    <property type="entry name" value="Glutathione-S-Trfase_C_sf"/>
</dbReference>
<feature type="domain" description="GST C-terminal" evidence="3">
    <location>
        <begin position="31"/>
        <end position="153"/>
    </location>
</feature>
<accession>A0AAV4I9X5</accession>